<keyword evidence="4" id="KW-1185">Reference proteome</keyword>
<proteinExistence type="predicted"/>
<dbReference type="EMBL" id="LXIE01000051">
    <property type="protein sequence ID" value="OAD89988.1"/>
    <property type="molecule type" value="Genomic_DNA"/>
</dbReference>
<evidence type="ECO:0000259" key="1">
    <source>
        <dbReference type="Pfam" id="PF00534"/>
    </source>
</evidence>
<dbReference type="SUPFAM" id="SSF53756">
    <property type="entry name" value="UDP-Glycosyltransferase/glycogen phosphorylase"/>
    <property type="match status" value="1"/>
</dbReference>
<dbReference type="Gene3D" id="3.40.50.2000">
    <property type="entry name" value="Glycogen Phosphorylase B"/>
    <property type="match status" value="2"/>
</dbReference>
<dbReference type="GO" id="GO:0016757">
    <property type="term" value="F:glycosyltransferase activity"/>
    <property type="evidence" value="ECO:0007669"/>
    <property type="project" value="InterPro"/>
</dbReference>
<dbReference type="RefSeq" id="WP_068763242.1">
    <property type="nucleotide sequence ID" value="NZ_LXIE01000051.1"/>
</dbReference>
<protein>
    <submittedName>
        <fullName evidence="3">Glycosyl transferase</fullName>
    </submittedName>
</protein>
<keyword evidence="3" id="KW-0808">Transferase</keyword>
<dbReference type="STRING" id="1385699.A7A78_08315"/>
<dbReference type="InterPro" id="IPR001296">
    <property type="entry name" value="Glyco_trans_1"/>
</dbReference>
<reference evidence="3 4" key="1">
    <citation type="submission" date="2016-05" db="EMBL/GenBank/DDBJ databases">
        <title>Genome sequencing of Vitellibacter soesokkakensis RSSK-12.</title>
        <authorList>
            <person name="Thevarajoo S."/>
            <person name="Selvaratnam C."/>
            <person name="Goh K.M."/>
            <person name="Chan K.-G."/>
            <person name="Chong C.S."/>
        </authorList>
    </citation>
    <scope>NUCLEOTIDE SEQUENCE [LARGE SCALE GENOMIC DNA]</scope>
    <source>
        <strain evidence="3 4">RSSK-12</strain>
    </source>
</reference>
<evidence type="ECO:0000313" key="3">
    <source>
        <dbReference type="EMBL" id="OAD89988.1"/>
    </source>
</evidence>
<dbReference type="AlphaFoldDB" id="A0A1A9L9P5"/>
<dbReference type="Pfam" id="PF00534">
    <property type="entry name" value="Glycos_transf_1"/>
    <property type="match status" value="1"/>
</dbReference>
<feature type="domain" description="Glycosyl transferase family 1" evidence="1">
    <location>
        <begin position="183"/>
        <end position="335"/>
    </location>
</feature>
<dbReference type="PANTHER" id="PTHR12526">
    <property type="entry name" value="GLYCOSYLTRANSFERASE"/>
    <property type="match status" value="1"/>
</dbReference>
<dbReference type="InterPro" id="IPR028098">
    <property type="entry name" value="Glyco_trans_4-like_N"/>
</dbReference>
<evidence type="ECO:0000313" key="4">
    <source>
        <dbReference type="Proteomes" id="UP000077552"/>
    </source>
</evidence>
<sequence>MKVLQIINSLNTGGAEKILCDTIPLYRKKGIEMDLLLLNGTKYPLLEELEIKSDCKIFSLGEGSPYNPFLIFKIIPFLKKYDVVHVHLFPALYWVAFAKLLSNSKTKIVFTEHNTTNNRRSNTFLKFSDKIVYRQYDTLITISEIVDSNLKNYLPTKNFSFKLIKNGVDLLKIFNAKALTKSSFEQNEDKKILLQVSSFTAQKDQKTLIRSLVYLPENTELWLVGDGPLKKDCEKEVDSLLLKNRVKFLGIRMDVPALLKTADVVVLSSKHEGLSLASIEGMASGKPFIASDVPGLTDVVKGAGILFSQGNERMLAEKILELLNNPSLYSSISEACVERSKEFNIEIMVNKHIDLYKSIL</sequence>
<feature type="domain" description="Glycosyltransferase subfamily 4-like N-terminal" evidence="2">
    <location>
        <begin position="13"/>
        <end position="170"/>
    </location>
</feature>
<name>A0A1A9L9P5_9FLAO</name>
<organism evidence="3 4">
    <name type="scientific">Aequorivita soesokkakensis</name>
    <dbReference type="NCBI Taxonomy" id="1385699"/>
    <lineage>
        <taxon>Bacteria</taxon>
        <taxon>Pseudomonadati</taxon>
        <taxon>Bacteroidota</taxon>
        <taxon>Flavobacteriia</taxon>
        <taxon>Flavobacteriales</taxon>
        <taxon>Flavobacteriaceae</taxon>
        <taxon>Aequorivita</taxon>
    </lineage>
</organism>
<dbReference type="OrthoDB" id="7560678at2"/>
<dbReference type="Pfam" id="PF13439">
    <property type="entry name" value="Glyco_transf_4"/>
    <property type="match status" value="1"/>
</dbReference>
<comment type="caution">
    <text evidence="3">The sequence shown here is derived from an EMBL/GenBank/DDBJ whole genome shotgun (WGS) entry which is preliminary data.</text>
</comment>
<gene>
    <name evidence="3" type="ORF">A7A78_08315</name>
</gene>
<evidence type="ECO:0000259" key="2">
    <source>
        <dbReference type="Pfam" id="PF13439"/>
    </source>
</evidence>
<dbReference type="Proteomes" id="UP000077552">
    <property type="component" value="Unassembled WGS sequence"/>
</dbReference>
<accession>A0A1A9L9P5</accession>